<dbReference type="GO" id="GO:0019441">
    <property type="term" value="P:L-tryptophan catabolic process to kynurenine"/>
    <property type="evidence" value="ECO:0007669"/>
    <property type="project" value="InterPro"/>
</dbReference>
<dbReference type="GO" id="GO:0004061">
    <property type="term" value="F:arylformamidase activity"/>
    <property type="evidence" value="ECO:0007669"/>
    <property type="project" value="InterPro"/>
</dbReference>
<reference evidence="2" key="1">
    <citation type="submission" date="2017-02" db="EMBL/GenBank/DDBJ databases">
        <authorList>
            <person name="Varghese N."/>
            <person name="Submissions S."/>
        </authorList>
    </citation>
    <scope>NUCLEOTIDE SEQUENCE [LARGE SCALE GENOMIC DNA]</scope>
    <source>
        <strain evidence="2">UM2</strain>
    </source>
</reference>
<dbReference type="EMBL" id="FUYM01000011">
    <property type="protein sequence ID" value="SKC01899.1"/>
    <property type="molecule type" value="Genomic_DNA"/>
</dbReference>
<dbReference type="OrthoDB" id="7067800at2"/>
<evidence type="ECO:0000313" key="2">
    <source>
        <dbReference type="Proteomes" id="UP000189818"/>
    </source>
</evidence>
<dbReference type="SUPFAM" id="SSF102198">
    <property type="entry name" value="Putative cyclase"/>
    <property type="match status" value="1"/>
</dbReference>
<dbReference type="STRING" id="439228.SAMN06295920_111123"/>
<dbReference type="InterPro" id="IPR007325">
    <property type="entry name" value="KFase/CYL"/>
</dbReference>
<gene>
    <name evidence="1" type="ORF">SAMN06295920_111123</name>
</gene>
<dbReference type="InterPro" id="IPR037175">
    <property type="entry name" value="KFase_sf"/>
</dbReference>
<dbReference type="AlphaFoldDB" id="A0A1T5G0L1"/>
<dbReference type="PANTHER" id="PTHR34861:SF10">
    <property type="entry name" value="CYCLASE"/>
    <property type="match status" value="1"/>
</dbReference>
<sequence>MSDTPPEPHNWGRWGDDDQIGAANLLTPDVVKAGAGAVARGRVLSLSLPIKGSTSSNAPCTVPHLRGRPLPQHFMSIDGGDYLAGAKPPAGLSIADDALIVSPHGTTTHMDALCHMWNGSRLYNGHDSARIRSYGALRCGIEQLPGIATRGVFLDVARHRGRDILDPADRITAADLEAMCAAAGVTIGAGDAVVLRTGWTKQFYRSADTYWGGEPGLATDGALWLAERDVVAVAADNSAICGLNAQGGADEDLDGDIHMIFLWRHGIYLMEMLWLEELAEAAPATFQFVVAPLKIVGGTGSPINPLAIL</sequence>
<organism evidence="1 2">
    <name type="scientific">Rhizorhabdus histidinilytica</name>
    <dbReference type="NCBI Taxonomy" id="439228"/>
    <lineage>
        <taxon>Bacteria</taxon>
        <taxon>Pseudomonadati</taxon>
        <taxon>Pseudomonadota</taxon>
        <taxon>Alphaproteobacteria</taxon>
        <taxon>Sphingomonadales</taxon>
        <taxon>Sphingomonadaceae</taxon>
        <taxon>Rhizorhabdus</taxon>
    </lineage>
</organism>
<proteinExistence type="predicted"/>
<dbReference type="Gene3D" id="3.50.30.50">
    <property type="entry name" value="Putative cyclase"/>
    <property type="match status" value="1"/>
</dbReference>
<dbReference type="Pfam" id="PF04199">
    <property type="entry name" value="Cyclase"/>
    <property type="match status" value="1"/>
</dbReference>
<dbReference type="RefSeq" id="WP_079650129.1">
    <property type="nucleotide sequence ID" value="NZ_FUYM01000011.1"/>
</dbReference>
<protein>
    <submittedName>
        <fullName evidence="1">Kynurenine formamidase</fullName>
    </submittedName>
</protein>
<keyword evidence="2" id="KW-1185">Reference proteome</keyword>
<accession>A0A1T5G0L1</accession>
<dbReference type="PANTHER" id="PTHR34861">
    <property type="match status" value="1"/>
</dbReference>
<evidence type="ECO:0000313" key="1">
    <source>
        <dbReference type="EMBL" id="SKC01899.1"/>
    </source>
</evidence>
<dbReference type="Proteomes" id="UP000189818">
    <property type="component" value="Unassembled WGS sequence"/>
</dbReference>
<name>A0A1T5G0L1_9SPHN</name>